<sequence>MLDNDLISPSQSPWASPILLVPKEDGSKRLCIDCRKVKVTMTDSHPIPRLDDCIDRIGNSDFVSKYHLLKGYWQVPLTQRARDF</sequence>
<reference evidence="1" key="1">
    <citation type="submission" date="2021-10" db="EMBL/GenBank/DDBJ databases">
        <title>Tropical sea cucumber genome reveals ecological adaptation and Cuvierian tubules defense mechanism.</title>
        <authorList>
            <person name="Chen T."/>
        </authorList>
    </citation>
    <scope>NUCLEOTIDE SEQUENCE</scope>
    <source>
        <strain evidence="1">Nanhai2018</strain>
        <tissue evidence="1">Muscle</tissue>
    </source>
</reference>
<gene>
    <name evidence="1" type="ORF">HOLleu_04840</name>
</gene>
<dbReference type="Proteomes" id="UP001152320">
    <property type="component" value="Chromosome 2"/>
</dbReference>
<name>A0A9Q1HE49_HOLLE</name>
<dbReference type="InterPro" id="IPR043128">
    <property type="entry name" value="Rev_trsase/Diguanyl_cyclase"/>
</dbReference>
<dbReference type="PANTHER" id="PTHR24559">
    <property type="entry name" value="TRANSPOSON TY3-I GAG-POL POLYPROTEIN"/>
    <property type="match status" value="1"/>
</dbReference>
<dbReference type="Gene3D" id="3.30.70.270">
    <property type="match status" value="1"/>
</dbReference>
<dbReference type="AlphaFoldDB" id="A0A9Q1HE49"/>
<accession>A0A9Q1HE49</accession>
<evidence type="ECO:0000313" key="2">
    <source>
        <dbReference type="Proteomes" id="UP001152320"/>
    </source>
</evidence>
<dbReference type="PANTHER" id="PTHR24559:SF444">
    <property type="entry name" value="REVERSE TRANSCRIPTASE DOMAIN-CONTAINING PROTEIN"/>
    <property type="match status" value="1"/>
</dbReference>
<dbReference type="EMBL" id="JAIZAY010000002">
    <property type="protein sequence ID" value="KAJ8046227.1"/>
    <property type="molecule type" value="Genomic_DNA"/>
</dbReference>
<proteinExistence type="predicted"/>
<evidence type="ECO:0000313" key="1">
    <source>
        <dbReference type="EMBL" id="KAJ8046227.1"/>
    </source>
</evidence>
<protein>
    <recommendedName>
        <fullName evidence="3">Reverse transcriptase</fullName>
    </recommendedName>
</protein>
<dbReference type="InterPro" id="IPR043502">
    <property type="entry name" value="DNA/RNA_pol_sf"/>
</dbReference>
<comment type="caution">
    <text evidence="1">The sequence shown here is derived from an EMBL/GenBank/DDBJ whole genome shotgun (WGS) entry which is preliminary data.</text>
</comment>
<keyword evidence="2" id="KW-1185">Reference proteome</keyword>
<dbReference type="SUPFAM" id="SSF56672">
    <property type="entry name" value="DNA/RNA polymerases"/>
    <property type="match status" value="1"/>
</dbReference>
<organism evidence="1 2">
    <name type="scientific">Holothuria leucospilota</name>
    <name type="common">Black long sea cucumber</name>
    <name type="synonym">Mertensiothuria leucospilota</name>
    <dbReference type="NCBI Taxonomy" id="206669"/>
    <lineage>
        <taxon>Eukaryota</taxon>
        <taxon>Metazoa</taxon>
        <taxon>Echinodermata</taxon>
        <taxon>Eleutherozoa</taxon>
        <taxon>Echinozoa</taxon>
        <taxon>Holothuroidea</taxon>
        <taxon>Aspidochirotacea</taxon>
        <taxon>Aspidochirotida</taxon>
        <taxon>Holothuriidae</taxon>
        <taxon>Holothuria</taxon>
    </lineage>
</organism>
<dbReference type="Gene3D" id="3.10.10.10">
    <property type="entry name" value="HIV Type 1 Reverse Transcriptase, subunit A, domain 1"/>
    <property type="match status" value="1"/>
</dbReference>
<dbReference type="InterPro" id="IPR053134">
    <property type="entry name" value="RNA-dir_DNA_polymerase"/>
</dbReference>
<dbReference type="OrthoDB" id="9996999at2759"/>
<evidence type="ECO:0008006" key="3">
    <source>
        <dbReference type="Google" id="ProtNLM"/>
    </source>
</evidence>